<dbReference type="EMBL" id="LR796140">
    <property type="protein sequence ID" value="CAB4121273.1"/>
    <property type="molecule type" value="Genomic_DNA"/>
</dbReference>
<name>A0A6J5KIT2_9CAUD</name>
<reference evidence="2" key="1">
    <citation type="submission" date="2020-04" db="EMBL/GenBank/DDBJ databases">
        <authorList>
            <person name="Chiriac C."/>
            <person name="Salcher M."/>
            <person name="Ghai R."/>
            <person name="Kavagutti S V."/>
        </authorList>
    </citation>
    <scope>NUCLEOTIDE SEQUENCE</scope>
</reference>
<evidence type="ECO:0000313" key="2">
    <source>
        <dbReference type="EMBL" id="CAB4121273.1"/>
    </source>
</evidence>
<accession>A0A6J5KIT2</accession>
<protein>
    <submittedName>
        <fullName evidence="2">Uncharacterized protein</fullName>
    </submittedName>
</protein>
<evidence type="ECO:0000256" key="1">
    <source>
        <dbReference type="SAM" id="MobiDB-lite"/>
    </source>
</evidence>
<organism evidence="2">
    <name type="scientific">uncultured Caudovirales phage</name>
    <dbReference type="NCBI Taxonomy" id="2100421"/>
    <lineage>
        <taxon>Viruses</taxon>
        <taxon>Duplodnaviria</taxon>
        <taxon>Heunggongvirae</taxon>
        <taxon>Uroviricota</taxon>
        <taxon>Caudoviricetes</taxon>
        <taxon>Peduoviridae</taxon>
        <taxon>Maltschvirus</taxon>
        <taxon>Maltschvirus maltsch</taxon>
    </lineage>
</organism>
<sequence length="84" mass="9275">MAKMKKGGMGGGYAKMVDRDEVRDGGMMKKGMGCANMPQDINYKAWADVMNGLDMDEDDTITGVDRQIGSDHAKLKSQVKPRKY</sequence>
<feature type="region of interest" description="Disordered" evidence="1">
    <location>
        <begin position="64"/>
        <end position="84"/>
    </location>
</feature>
<proteinExistence type="predicted"/>
<feature type="compositionally biased region" description="Basic residues" evidence="1">
    <location>
        <begin position="75"/>
        <end position="84"/>
    </location>
</feature>
<gene>
    <name evidence="2" type="ORF">UFOVP9_50</name>
</gene>